<evidence type="ECO:0000259" key="3">
    <source>
        <dbReference type="Pfam" id="PF13655"/>
    </source>
</evidence>
<keyword evidence="4" id="KW-0496">Mitochondrion</keyword>
<dbReference type="InterPro" id="IPR043502">
    <property type="entry name" value="DNA/RNA_pol_sf"/>
</dbReference>
<dbReference type="GO" id="GO:0003964">
    <property type="term" value="F:RNA-directed DNA polymerase activity"/>
    <property type="evidence" value="ECO:0007669"/>
    <property type="project" value="UniProtKB-KW"/>
</dbReference>
<dbReference type="Pfam" id="PF00078">
    <property type="entry name" value="RVT_1"/>
    <property type="match status" value="1"/>
</dbReference>
<dbReference type="InterPro" id="IPR013597">
    <property type="entry name" value="Mat_intron_G2"/>
</dbReference>
<dbReference type="GeneID" id="2657075"/>
<geneLocation type="mitochondrion" evidence="4"/>
<dbReference type="Pfam" id="PF08388">
    <property type="entry name" value="GIIM"/>
    <property type="match status" value="1"/>
</dbReference>
<dbReference type="EMBL" id="AY267353">
    <property type="protein sequence ID" value="AAP92209.1"/>
    <property type="molecule type" value="Genomic_DNA"/>
</dbReference>
<keyword evidence="4" id="KW-0548">Nucleotidyltransferase</keyword>
<dbReference type="InterPro" id="IPR051083">
    <property type="entry name" value="GrpII_Intron_Splice-Mob/Def"/>
</dbReference>
<sequence length="448" mass="52136">MSRMYLNVQGKTKIPWTSVESFVFRFQTRIYKASKDKNYGKMRALQTRLAQSLHARLLAVRRVTMDNSSFSMELVRTLKFDASIRGTKCSLDTKCRDRAKQALAKMVLEPEWEARFEPHSYGFRPGREAEDAMEALASLANAWQAVLLADIKWHRINTSCLLEKLDISCPVMRNQIKAWLKADIMTGFRPGPLAPLLANIALHGMENAAQQLAEGRVILVRYADDFVVLHKAPRADAKRNKKEQTRNARRVVQGAASRLSQWLQPMGLHFVPSTQRTTGFHFLAHDGRVAPSKKSQETLLSQTRFVIQSHKGSAVHRLISALVPLISGWGNYFKFSECSAIFHRMDFRIFQQLRAWVFRRHPTWGRQRIKHKYFPENQTWLGFHGKKYRDNWVLYDSYMSKDTRRQFNLIRLSWIKKSCKHEVVRSSPFDGDLIYWSLRLYHKNRGHV</sequence>
<evidence type="ECO:0000259" key="1">
    <source>
        <dbReference type="Pfam" id="PF00078"/>
    </source>
</evidence>
<reference evidence="4" key="1">
    <citation type="journal article" date="2003" name="Plant Cell">
        <title>The mitochondrial genome of Chara vulgaris: insights into the mitochondrial DNA architecture of the last common ancestor of green algae and land plants.</title>
        <authorList>
            <person name="Turmel M."/>
            <person name="Otis C."/>
            <person name="Lemieux C."/>
        </authorList>
    </citation>
    <scope>NUCLEOTIDE SEQUENCE</scope>
</reference>
<organism evidence="4">
    <name type="scientific">Chara vulgaris</name>
    <name type="common">Common stonewort</name>
    <dbReference type="NCBI Taxonomy" id="55564"/>
    <lineage>
        <taxon>Eukaryota</taxon>
        <taxon>Viridiplantae</taxon>
        <taxon>Streptophyta</taxon>
        <taxon>Charophyceae</taxon>
        <taxon>Charales</taxon>
        <taxon>Characeae</taxon>
        <taxon>Chara</taxon>
    </lineage>
</organism>
<dbReference type="SUPFAM" id="SSF56672">
    <property type="entry name" value="DNA/RNA polymerases"/>
    <property type="match status" value="1"/>
</dbReference>
<feature type="domain" description="Reverse transcriptase" evidence="1">
    <location>
        <begin position="94"/>
        <end position="252"/>
    </location>
</feature>
<evidence type="ECO:0000259" key="2">
    <source>
        <dbReference type="Pfam" id="PF08388"/>
    </source>
</evidence>
<feature type="domain" description="Group II intron maturase-specific" evidence="2">
    <location>
        <begin position="304"/>
        <end position="374"/>
    </location>
</feature>
<gene>
    <name evidence="4" type="primary">orf448</name>
</gene>
<dbReference type="InterPro" id="IPR000477">
    <property type="entry name" value="RT_dom"/>
</dbReference>
<dbReference type="PANTHER" id="PTHR34047:SF10">
    <property type="entry name" value="GROUP II INTRON-ASSOCIATED OPEN READING FRAME"/>
    <property type="match status" value="1"/>
</dbReference>
<keyword evidence="4" id="KW-0808">Transferase</keyword>
<dbReference type="CDD" id="cd01651">
    <property type="entry name" value="RT_G2_intron"/>
    <property type="match status" value="1"/>
</dbReference>
<dbReference type="RefSeq" id="NP_943695.1">
    <property type="nucleotide sequence ID" value="NC_005255.1"/>
</dbReference>
<feature type="domain" description="Reverse transcriptase N-terminal" evidence="3">
    <location>
        <begin position="13"/>
        <end position="68"/>
    </location>
</feature>
<name>Q7YAJ7_CHAVU</name>
<evidence type="ECO:0000313" key="4">
    <source>
        <dbReference type="EMBL" id="AAP92209.1"/>
    </source>
</evidence>
<dbReference type="Pfam" id="PF13655">
    <property type="entry name" value="RVT_N"/>
    <property type="match status" value="1"/>
</dbReference>
<protein>
    <submittedName>
        <fullName evidence="4">Putative reverse transcriptase and intron maturase</fullName>
    </submittedName>
</protein>
<proteinExistence type="predicted"/>
<dbReference type="PANTHER" id="PTHR34047">
    <property type="entry name" value="NUCLEAR INTRON MATURASE 1, MITOCHONDRIAL-RELATED"/>
    <property type="match status" value="1"/>
</dbReference>
<keyword evidence="4" id="KW-0695">RNA-directed DNA polymerase</keyword>
<dbReference type="InterPro" id="IPR025960">
    <property type="entry name" value="RVT_N"/>
</dbReference>
<accession>Q7YAJ7</accession>
<dbReference type="AlphaFoldDB" id="Q7YAJ7"/>